<evidence type="ECO:0000256" key="1">
    <source>
        <dbReference type="SAM" id="Phobius"/>
    </source>
</evidence>
<dbReference type="AlphaFoldDB" id="A0A368Z043"/>
<feature type="transmembrane region" description="Helical" evidence="1">
    <location>
        <begin position="53"/>
        <end position="72"/>
    </location>
</feature>
<keyword evidence="3" id="KW-1185">Reference proteome</keyword>
<keyword evidence="1" id="KW-0472">Membrane</keyword>
<protein>
    <submittedName>
        <fullName evidence="2">Uncharacterized protein</fullName>
    </submittedName>
</protein>
<comment type="caution">
    <text evidence="2">The sequence shown here is derived from an EMBL/GenBank/DDBJ whole genome shotgun (WGS) entry which is preliminary data.</text>
</comment>
<keyword evidence="1" id="KW-0812">Transmembrane</keyword>
<gene>
    <name evidence="2" type="ORF">C7476_105310</name>
</gene>
<dbReference type="EMBL" id="QPJM01000005">
    <property type="protein sequence ID" value="RCW83814.1"/>
    <property type="molecule type" value="Genomic_DNA"/>
</dbReference>
<evidence type="ECO:0000313" key="2">
    <source>
        <dbReference type="EMBL" id="RCW83814.1"/>
    </source>
</evidence>
<dbReference type="RefSeq" id="WP_114430176.1">
    <property type="nucleotide sequence ID" value="NZ_QPJM01000005.1"/>
</dbReference>
<reference evidence="2 3" key="1">
    <citation type="submission" date="2018-07" db="EMBL/GenBank/DDBJ databases">
        <title>Genomic Encyclopedia of Type Strains, Phase III (KMG-III): the genomes of soil and plant-associated and newly described type strains.</title>
        <authorList>
            <person name="Whitman W."/>
        </authorList>
    </citation>
    <scope>NUCLEOTIDE SEQUENCE [LARGE SCALE GENOMIC DNA]</scope>
    <source>
        <strain evidence="2 3">31-25a</strain>
    </source>
</reference>
<dbReference type="Proteomes" id="UP000253324">
    <property type="component" value="Unassembled WGS sequence"/>
</dbReference>
<accession>A0A368Z043</accession>
<sequence length="73" mass="8238">MALWNGSVAISFPKKRKMRRKNGKGRISVVRGSGALRKQINAVKERDEFRMPAWAGFVWGTLFGFAVAAWLID</sequence>
<proteinExistence type="predicted"/>
<keyword evidence="1" id="KW-1133">Transmembrane helix</keyword>
<evidence type="ECO:0000313" key="3">
    <source>
        <dbReference type="Proteomes" id="UP000253324"/>
    </source>
</evidence>
<name>A0A368Z043_9HYPH</name>
<organism evidence="2 3">
    <name type="scientific">Phyllobacterium bourgognense</name>
    <dbReference type="NCBI Taxonomy" id="314236"/>
    <lineage>
        <taxon>Bacteria</taxon>
        <taxon>Pseudomonadati</taxon>
        <taxon>Pseudomonadota</taxon>
        <taxon>Alphaproteobacteria</taxon>
        <taxon>Hyphomicrobiales</taxon>
        <taxon>Phyllobacteriaceae</taxon>
        <taxon>Phyllobacterium</taxon>
    </lineage>
</organism>